<gene>
    <name evidence="1" type="ORF">ACFPZP_04700</name>
</gene>
<dbReference type="EMBL" id="JBHSRG010000004">
    <property type="protein sequence ID" value="MFC6120354.1"/>
    <property type="molecule type" value="Genomic_DNA"/>
</dbReference>
<evidence type="ECO:0000313" key="2">
    <source>
        <dbReference type="Proteomes" id="UP001596169"/>
    </source>
</evidence>
<reference evidence="2" key="1">
    <citation type="journal article" date="2019" name="Int. J. Syst. Evol. Microbiol.">
        <title>The Global Catalogue of Microorganisms (GCM) 10K type strain sequencing project: providing services to taxonomists for standard genome sequencing and annotation.</title>
        <authorList>
            <consortium name="The Broad Institute Genomics Platform"/>
            <consortium name="The Broad Institute Genome Sequencing Center for Infectious Disease"/>
            <person name="Wu L."/>
            <person name="Ma J."/>
        </authorList>
    </citation>
    <scope>NUCLEOTIDE SEQUENCE [LARGE SCALE GENOMIC DNA]</scope>
    <source>
        <strain evidence="2">JCM30009</strain>
    </source>
</reference>
<comment type="caution">
    <text evidence="1">The sequence shown here is derived from an EMBL/GenBank/DDBJ whole genome shotgun (WGS) entry which is preliminary data.</text>
</comment>
<keyword evidence="2" id="KW-1185">Reference proteome</keyword>
<sequence length="30" mass="3355">MNPFVWILFALMVLDAVRELLGASSILGMF</sequence>
<dbReference type="NCBIfam" id="NF033695">
    <property type="entry name" value="trnsprt_adja_30"/>
    <property type="match status" value="1"/>
</dbReference>
<dbReference type="Proteomes" id="UP001596169">
    <property type="component" value="Unassembled WGS sequence"/>
</dbReference>
<organism evidence="1 2">
    <name type="scientific">Citrobacter bitternis</name>
    <dbReference type="NCBI Taxonomy" id="1585982"/>
    <lineage>
        <taxon>Bacteria</taxon>
        <taxon>Pseudomonadati</taxon>
        <taxon>Pseudomonadota</taxon>
        <taxon>Gammaproteobacteria</taxon>
        <taxon>Enterobacterales</taxon>
        <taxon>Enterobacteriaceae</taxon>
        <taxon>Citrobacter</taxon>
    </lineage>
</organism>
<evidence type="ECO:0000313" key="1">
    <source>
        <dbReference type="EMBL" id="MFC6120354.1"/>
    </source>
</evidence>
<protein>
    <submittedName>
        <fullName evidence="1">KPN_01571 family protein</fullName>
    </submittedName>
</protein>
<name>A0ABW1PUT4_9ENTR</name>
<proteinExistence type="predicted"/>
<dbReference type="RefSeq" id="WP_223878801.1">
    <property type="nucleotide sequence ID" value="NZ_JBHSRG010000004.1"/>
</dbReference>
<accession>A0ABW1PUT4</accession>